<dbReference type="PROSITE" id="PS51257">
    <property type="entry name" value="PROKAR_LIPOPROTEIN"/>
    <property type="match status" value="1"/>
</dbReference>
<evidence type="ECO:0000313" key="4">
    <source>
        <dbReference type="Proteomes" id="UP001600943"/>
    </source>
</evidence>
<evidence type="ECO:0000313" key="3">
    <source>
        <dbReference type="EMBL" id="GAA6411380.1"/>
    </source>
</evidence>
<dbReference type="InterPro" id="IPR057336">
    <property type="entry name" value="GerAC_N"/>
</dbReference>
<organism evidence="3 4">
    <name type="scientific">Blautia hominis</name>
    <dbReference type="NCBI Taxonomy" id="2025493"/>
    <lineage>
        <taxon>Bacteria</taxon>
        <taxon>Bacillati</taxon>
        <taxon>Bacillota</taxon>
        <taxon>Clostridia</taxon>
        <taxon>Lachnospirales</taxon>
        <taxon>Lachnospiraceae</taxon>
        <taxon>Blautia</taxon>
    </lineage>
</organism>
<feature type="domain" description="Spore germination protein N-terminal" evidence="2">
    <location>
        <begin position="26"/>
        <end position="187"/>
    </location>
</feature>
<protein>
    <recommendedName>
        <fullName evidence="2">Spore germination protein N-terminal domain-containing protein</fullName>
    </recommendedName>
</protein>
<dbReference type="InterPro" id="IPR008844">
    <property type="entry name" value="Spore_GerAC-like"/>
</dbReference>
<evidence type="ECO:0000256" key="1">
    <source>
        <dbReference type="SAM" id="SignalP"/>
    </source>
</evidence>
<accession>A0ABQ0BIV1</accession>
<sequence>MIRKKSKAVLLAAILALSLSACGVALENRSFPLSMGVDYQDGEYQVYYGLPDLSGVTGQNKDSENQKAGEKADFYQGKTMEDAEKDFQNSQEDYLDTGHLKVLLLGNGLLDDQEAYKNLLHYLEDKPSVAGNIYVFSCSRLGDVMSMDGQEMDSLGDYLTGIVENRPDSQVKEQTDLQDLYNAWHNGEERPGLLEVSALEDKIMLNQE</sequence>
<evidence type="ECO:0000259" key="2">
    <source>
        <dbReference type="Pfam" id="PF25198"/>
    </source>
</evidence>
<gene>
    <name evidence="3" type="ORF">K040078D81_54970</name>
</gene>
<proteinExistence type="predicted"/>
<name>A0ABQ0BIV1_9FIRM</name>
<reference evidence="3 4" key="1">
    <citation type="submission" date="2024-04" db="EMBL/GenBank/DDBJ databases">
        <title>Defined microbial consortia suppress multidrug-resistant proinflammatory Enterobacteriaceae via ecological control.</title>
        <authorList>
            <person name="Furuichi M."/>
            <person name="Kawaguchi T."/>
            <person name="Pust M."/>
            <person name="Yasuma K."/>
            <person name="Plichta D."/>
            <person name="Hasegawa N."/>
            <person name="Ohya T."/>
            <person name="Bhattarai S."/>
            <person name="Sasajima S."/>
            <person name="Aoto Y."/>
            <person name="Tuganbaev T."/>
            <person name="Yaginuma M."/>
            <person name="Ueda M."/>
            <person name="Okahashi N."/>
            <person name="Amafuji K."/>
            <person name="Kiridooshi Y."/>
            <person name="Sugita K."/>
            <person name="Strazar M."/>
            <person name="Skelly A."/>
            <person name="Suda W."/>
            <person name="Hattori M."/>
            <person name="Nakamoto N."/>
            <person name="Caballero S."/>
            <person name="Norman J."/>
            <person name="Olle B."/>
            <person name="Tanoue T."/>
            <person name="Arita M."/>
            <person name="Bucci V."/>
            <person name="Atarashi K."/>
            <person name="Xavier R."/>
            <person name="Honda K."/>
        </authorList>
    </citation>
    <scope>NUCLEOTIDE SEQUENCE [LARGE SCALE GENOMIC DNA]</scope>
    <source>
        <strain evidence="4">k04-0078-D8-1</strain>
    </source>
</reference>
<dbReference type="PANTHER" id="PTHR35789">
    <property type="entry name" value="SPORE GERMINATION PROTEIN B3"/>
    <property type="match status" value="1"/>
</dbReference>
<dbReference type="RefSeq" id="WP_390410060.1">
    <property type="nucleotide sequence ID" value="NZ_BAABYW010000002.1"/>
</dbReference>
<dbReference type="Proteomes" id="UP001600943">
    <property type="component" value="Unassembled WGS sequence"/>
</dbReference>
<dbReference type="EMBL" id="BAABYW010000002">
    <property type="protein sequence ID" value="GAA6411380.1"/>
    <property type="molecule type" value="Genomic_DNA"/>
</dbReference>
<dbReference type="PANTHER" id="PTHR35789:SF1">
    <property type="entry name" value="SPORE GERMINATION PROTEIN B3"/>
    <property type="match status" value="1"/>
</dbReference>
<dbReference type="Pfam" id="PF25198">
    <property type="entry name" value="Spore_GerAC_N"/>
    <property type="match status" value="1"/>
</dbReference>
<keyword evidence="4" id="KW-1185">Reference proteome</keyword>
<keyword evidence="1" id="KW-0732">Signal</keyword>
<feature type="signal peptide" evidence="1">
    <location>
        <begin position="1"/>
        <end position="21"/>
    </location>
</feature>
<feature type="chain" id="PRO_5047281903" description="Spore germination protein N-terminal domain-containing protein" evidence="1">
    <location>
        <begin position="22"/>
        <end position="208"/>
    </location>
</feature>
<comment type="caution">
    <text evidence="3">The sequence shown here is derived from an EMBL/GenBank/DDBJ whole genome shotgun (WGS) entry which is preliminary data.</text>
</comment>